<evidence type="ECO:0000313" key="3">
    <source>
        <dbReference type="Proteomes" id="UP000813824"/>
    </source>
</evidence>
<keyword evidence="3" id="KW-1185">Reference proteome</keyword>
<dbReference type="InterPro" id="IPR018608">
    <property type="entry name" value="Gti1/Pac2"/>
</dbReference>
<dbReference type="PANTHER" id="PTHR28027:SF2">
    <property type="entry name" value="TRANSCRIPTIONAL REGULATOR MIT1"/>
    <property type="match status" value="1"/>
</dbReference>
<feature type="compositionally biased region" description="Polar residues" evidence="1">
    <location>
        <begin position="339"/>
        <end position="353"/>
    </location>
</feature>
<protein>
    <submittedName>
        <fullName evidence="2">Gti1/Pac2 family-domain-containing protein</fullName>
    </submittedName>
</protein>
<proteinExistence type="predicted"/>
<feature type="region of interest" description="Disordered" evidence="1">
    <location>
        <begin position="315"/>
        <end position="417"/>
    </location>
</feature>
<gene>
    <name evidence="2" type="ORF">BXZ70DRAFT_1007742</name>
</gene>
<sequence>MALNETSQAIPFHGYVETTGDALRLIQAARCGIIPRVTRRLNELERRSMIRSGAIFVFSVEESGIKRWTEGLQWSPSRIAGNFLVYKEVSERPAPRGNADTLGHKGETALAYKPYGLCKKTITVKIEGSDHHLVSYFTMEDIETGTLRRPSTRADIMCIEIPPELVQSTNFRYPPQIEAGPDGRLTRIRDVEEMVQPFDSPPSGNRAQLPSRHAGAPPSQTMLPRNHSPTESRQYRSPIPSRSISQQHASVGSPSPESQEAYRYYGHDAHFNLASSPDDSPHSPLLSQYIPFESVPSHQGHSAYPSYPSTGQSYAYSSTVQHQDSNSWTQHAPGAIQAGHTSPSSTTTEQHSLSRLVPEASAWSTAGHPLPGQPLASAPPMPSSQVAKLPTRRREHMRTRSTPSTWSADHNHGPQLHAPAACYQEGAHRMPTSPIPGYGHGHDARV</sequence>
<dbReference type="Pfam" id="PF09729">
    <property type="entry name" value="Gti1_Pac2"/>
    <property type="match status" value="2"/>
</dbReference>
<dbReference type="GO" id="GO:0003677">
    <property type="term" value="F:DNA binding"/>
    <property type="evidence" value="ECO:0007669"/>
    <property type="project" value="TreeGrafter"/>
</dbReference>
<feature type="compositionally biased region" description="Basic residues" evidence="1">
    <location>
        <begin position="390"/>
        <end position="399"/>
    </location>
</feature>
<organism evidence="2 3">
    <name type="scientific">Cristinia sonorae</name>
    <dbReference type="NCBI Taxonomy" id="1940300"/>
    <lineage>
        <taxon>Eukaryota</taxon>
        <taxon>Fungi</taxon>
        <taxon>Dikarya</taxon>
        <taxon>Basidiomycota</taxon>
        <taxon>Agaricomycotina</taxon>
        <taxon>Agaricomycetes</taxon>
        <taxon>Agaricomycetidae</taxon>
        <taxon>Agaricales</taxon>
        <taxon>Pleurotineae</taxon>
        <taxon>Stephanosporaceae</taxon>
        <taxon>Cristinia</taxon>
    </lineage>
</organism>
<dbReference type="PANTHER" id="PTHR28027">
    <property type="entry name" value="TRANSCRIPTIONAL REGULATOR MIT1"/>
    <property type="match status" value="1"/>
</dbReference>
<dbReference type="Proteomes" id="UP000813824">
    <property type="component" value="Unassembled WGS sequence"/>
</dbReference>
<dbReference type="EMBL" id="JAEVFJ010000014">
    <property type="protein sequence ID" value="KAH8100792.1"/>
    <property type="molecule type" value="Genomic_DNA"/>
</dbReference>
<reference evidence="2" key="1">
    <citation type="journal article" date="2021" name="New Phytol.">
        <title>Evolutionary innovations through gain and loss of genes in the ectomycorrhizal Boletales.</title>
        <authorList>
            <person name="Wu G."/>
            <person name="Miyauchi S."/>
            <person name="Morin E."/>
            <person name="Kuo A."/>
            <person name="Drula E."/>
            <person name="Varga T."/>
            <person name="Kohler A."/>
            <person name="Feng B."/>
            <person name="Cao Y."/>
            <person name="Lipzen A."/>
            <person name="Daum C."/>
            <person name="Hundley H."/>
            <person name="Pangilinan J."/>
            <person name="Johnson J."/>
            <person name="Barry K."/>
            <person name="LaButti K."/>
            <person name="Ng V."/>
            <person name="Ahrendt S."/>
            <person name="Min B."/>
            <person name="Choi I.G."/>
            <person name="Park H."/>
            <person name="Plett J.M."/>
            <person name="Magnuson J."/>
            <person name="Spatafora J.W."/>
            <person name="Nagy L.G."/>
            <person name="Henrissat B."/>
            <person name="Grigoriev I.V."/>
            <person name="Yang Z.L."/>
            <person name="Xu J."/>
            <person name="Martin F.M."/>
        </authorList>
    </citation>
    <scope>NUCLEOTIDE SEQUENCE</scope>
    <source>
        <strain evidence="2">KKN 215</strain>
    </source>
</reference>
<feature type="region of interest" description="Disordered" evidence="1">
    <location>
        <begin position="196"/>
        <end position="259"/>
    </location>
</feature>
<feature type="compositionally biased region" description="Polar residues" evidence="1">
    <location>
        <begin position="240"/>
        <end position="258"/>
    </location>
</feature>
<name>A0A8K0UQZ9_9AGAR</name>
<accession>A0A8K0UQZ9</accession>
<dbReference type="OrthoDB" id="5572844at2759"/>
<feature type="compositionally biased region" description="Polar residues" evidence="1">
    <location>
        <begin position="218"/>
        <end position="227"/>
    </location>
</feature>
<feature type="region of interest" description="Disordered" evidence="1">
    <location>
        <begin position="427"/>
        <end position="446"/>
    </location>
</feature>
<feature type="compositionally biased region" description="Polar residues" evidence="1">
    <location>
        <begin position="315"/>
        <end position="330"/>
    </location>
</feature>
<evidence type="ECO:0000313" key="2">
    <source>
        <dbReference type="EMBL" id="KAH8100792.1"/>
    </source>
</evidence>
<dbReference type="AlphaFoldDB" id="A0A8K0UQZ9"/>
<comment type="caution">
    <text evidence="2">The sequence shown here is derived from an EMBL/GenBank/DDBJ whole genome shotgun (WGS) entry which is preliminary data.</text>
</comment>
<evidence type="ECO:0000256" key="1">
    <source>
        <dbReference type="SAM" id="MobiDB-lite"/>
    </source>
</evidence>